<evidence type="ECO:0000256" key="3">
    <source>
        <dbReference type="ARBA" id="ARBA00022679"/>
    </source>
</evidence>
<evidence type="ECO:0000256" key="4">
    <source>
        <dbReference type="ARBA" id="ARBA00023315"/>
    </source>
</evidence>
<dbReference type="GO" id="GO:0046353">
    <property type="term" value="F:aminoglycoside 3-N-acetyltransferase activity"/>
    <property type="evidence" value="ECO:0007669"/>
    <property type="project" value="UniProtKB-EC"/>
</dbReference>
<gene>
    <name evidence="6" type="ORF">IHV25_09935</name>
</gene>
<dbReference type="Pfam" id="PF02522">
    <property type="entry name" value="Antibiotic_NAT"/>
    <property type="match status" value="1"/>
</dbReference>
<accession>A0A8J6YNN8</accession>
<dbReference type="EMBL" id="JACZHT010000009">
    <property type="protein sequence ID" value="MBE1237960.1"/>
    <property type="molecule type" value="Genomic_DNA"/>
</dbReference>
<dbReference type="Proteomes" id="UP000631034">
    <property type="component" value="Unassembled WGS sequence"/>
</dbReference>
<dbReference type="PANTHER" id="PTHR11104:SF0">
    <property type="entry name" value="SPBETA PROPHAGE-DERIVED AMINOGLYCOSIDE N(3')-ACETYLTRANSFERASE-LIKE PROTEIN YOKD"/>
    <property type="match status" value="1"/>
</dbReference>
<evidence type="ECO:0000256" key="5">
    <source>
        <dbReference type="RuleBase" id="RU365031"/>
    </source>
</evidence>
<organism evidence="6 7">
    <name type="scientific">Phaeovibrio sulfidiphilus</name>
    <dbReference type="NCBI Taxonomy" id="1220600"/>
    <lineage>
        <taxon>Bacteria</taxon>
        <taxon>Pseudomonadati</taxon>
        <taxon>Pseudomonadota</taxon>
        <taxon>Alphaproteobacteria</taxon>
        <taxon>Rhodospirillales</taxon>
        <taxon>Rhodospirillaceae</taxon>
        <taxon>Phaeovibrio</taxon>
    </lineage>
</organism>
<sequence length="263" mass="29032">MGMVQTLTDAWRRSGVEPGDTLLLHSSIRRTLVQARRQGDRLEVQDILDSFLEALGPRGTLLLPLFNFDFTTGVPFDIRSTPSRMGALTEAGRLRDGAVRTGHPIYSFAALGYRAREFEGVDNTSGYADDSPFGLLKTMDGKIGVLDLDDQGSMTFYHHVEEVRAVDYRYHKAFTGDCTDRNGVTTSRTYTLFVRDLDKGVATHVNPAGELMWKRGLYAGARPGTGSGLRVIRAREMFDFVAALIDGGQALGTLYVLENTGER</sequence>
<dbReference type="InterPro" id="IPR003679">
    <property type="entry name" value="Amioglycoside_AcTrfase"/>
</dbReference>
<dbReference type="AlphaFoldDB" id="A0A8J6YNN8"/>
<evidence type="ECO:0000256" key="1">
    <source>
        <dbReference type="ARBA" id="ARBA00006383"/>
    </source>
</evidence>
<evidence type="ECO:0000313" key="6">
    <source>
        <dbReference type="EMBL" id="MBE1237960.1"/>
    </source>
</evidence>
<keyword evidence="3 5" id="KW-0808">Transferase</keyword>
<comment type="similarity">
    <text evidence="1 5">Belongs to the antibiotic N-acetyltransferase family.</text>
</comment>
<evidence type="ECO:0000256" key="2">
    <source>
        <dbReference type="ARBA" id="ARBA00012882"/>
    </source>
</evidence>
<evidence type="ECO:0000313" key="7">
    <source>
        <dbReference type="Proteomes" id="UP000631034"/>
    </source>
</evidence>
<keyword evidence="7" id="KW-1185">Reference proteome</keyword>
<dbReference type="GO" id="GO:0046677">
    <property type="term" value="P:response to antibiotic"/>
    <property type="evidence" value="ECO:0007669"/>
    <property type="project" value="UniProtKB-KW"/>
</dbReference>
<dbReference type="PANTHER" id="PTHR11104">
    <property type="entry name" value="AMINOGLYCOSIDE N3-ACETYLTRANSFERASE"/>
    <property type="match status" value="1"/>
</dbReference>
<dbReference type="InterPro" id="IPR028345">
    <property type="entry name" value="Antibiotic_NAT-like"/>
</dbReference>
<dbReference type="RefSeq" id="WP_192534974.1">
    <property type="nucleotide sequence ID" value="NZ_JACZHT010000009.1"/>
</dbReference>
<comment type="caution">
    <text evidence="6">The sequence shown here is derived from an EMBL/GenBank/DDBJ whole genome shotgun (WGS) entry which is preliminary data.</text>
</comment>
<comment type="catalytic activity">
    <reaction evidence="5">
        <text>a 2-deoxystreptamine antibiotic + acetyl-CoA = an N(3)-acetyl-2-deoxystreptamine antibiotic + CoA + H(+)</text>
        <dbReference type="Rhea" id="RHEA:12665"/>
        <dbReference type="ChEBI" id="CHEBI:15378"/>
        <dbReference type="ChEBI" id="CHEBI:57287"/>
        <dbReference type="ChEBI" id="CHEBI:57288"/>
        <dbReference type="ChEBI" id="CHEBI:57921"/>
        <dbReference type="ChEBI" id="CHEBI:77452"/>
        <dbReference type="EC" id="2.3.1.81"/>
    </reaction>
</comment>
<reference evidence="6" key="1">
    <citation type="submission" date="2020-10" db="EMBL/GenBank/DDBJ databases">
        <title>Genome sequence of the unusual species of purple photosynthetic bacteria, Phaeovibrio sulfidiphilus DSM 23193, type strain.</title>
        <authorList>
            <person name="Kyndt J.A."/>
            <person name="Meyer T.E."/>
        </authorList>
    </citation>
    <scope>NUCLEOTIDE SEQUENCE</scope>
    <source>
        <strain evidence="6">DSM 23193</strain>
    </source>
</reference>
<name>A0A8J6YNN8_9PROT</name>
<protein>
    <recommendedName>
        <fullName evidence="2 5">Aminoglycoside N(3)-acetyltransferase</fullName>
        <ecNumber evidence="5">2.3.1.-</ecNumber>
    </recommendedName>
</protein>
<proteinExistence type="inferred from homology"/>
<dbReference type="SUPFAM" id="SSF110710">
    <property type="entry name" value="TTHA0583/YokD-like"/>
    <property type="match status" value="1"/>
</dbReference>
<keyword evidence="5" id="KW-0046">Antibiotic resistance</keyword>
<dbReference type="EC" id="2.3.1.-" evidence="5"/>
<keyword evidence="4 5" id="KW-0012">Acyltransferase</keyword>